<evidence type="ECO:0000256" key="1">
    <source>
        <dbReference type="ARBA" id="ARBA00023015"/>
    </source>
</evidence>
<dbReference type="PRINTS" id="PR00455">
    <property type="entry name" value="HTHTETR"/>
</dbReference>
<evidence type="ECO:0000256" key="4">
    <source>
        <dbReference type="PROSITE-ProRule" id="PRU00335"/>
    </source>
</evidence>
<keyword evidence="1" id="KW-0805">Transcription regulation</keyword>
<dbReference type="SUPFAM" id="SSF48498">
    <property type="entry name" value="Tetracyclin repressor-like, C-terminal domain"/>
    <property type="match status" value="1"/>
</dbReference>
<gene>
    <name evidence="6" type="ORF">GCM10007147_13380</name>
</gene>
<dbReference type="Gene3D" id="1.10.10.60">
    <property type="entry name" value="Homeodomain-like"/>
    <property type="match status" value="1"/>
</dbReference>
<dbReference type="Pfam" id="PF00440">
    <property type="entry name" value="TetR_N"/>
    <property type="match status" value="1"/>
</dbReference>
<keyword evidence="3" id="KW-0804">Transcription</keyword>
<dbReference type="PROSITE" id="PS50977">
    <property type="entry name" value="HTH_TETR_2"/>
    <property type="match status" value="1"/>
</dbReference>
<evidence type="ECO:0000256" key="3">
    <source>
        <dbReference type="ARBA" id="ARBA00023163"/>
    </source>
</evidence>
<protein>
    <submittedName>
        <fullName evidence="6">TetR family transcriptional regulator</fullName>
    </submittedName>
</protein>
<accession>A0A918XAZ5</accession>
<dbReference type="RefSeq" id="WP_017577672.1">
    <property type="nucleotide sequence ID" value="NZ_BMXL01000004.1"/>
</dbReference>
<dbReference type="InterPro" id="IPR009057">
    <property type="entry name" value="Homeodomain-like_sf"/>
</dbReference>
<dbReference type="Gene3D" id="1.10.357.10">
    <property type="entry name" value="Tetracycline Repressor, domain 2"/>
    <property type="match status" value="1"/>
</dbReference>
<dbReference type="SUPFAM" id="SSF46689">
    <property type="entry name" value="Homeodomain-like"/>
    <property type="match status" value="1"/>
</dbReference>
<keyword evidence="7" id="KW-1185">Reference proteome</keyword>
<dbReference type="PANTHER" id="PTHR30055">
    <property type="entry name" value="HTH-TYPE TRANSCRIPTIONAL REGULATOR RUTR"/>
    <property type="match status" value="1"/>
</dbReference>
<comment type="caution">
    <text evidence="6">The sequence shown here is derived from an EMBL/GenBank/DDBJ whole genome shotgun (WGS) entry which is preliminary data.</text>
</comment>
<proteinExistence type="predicted"/>
<dbReference type="GO" id="GO:0000976">
    <property type="term" value="F:transcription cis-regulatory region binding"/>
    <property type="evidence" value="ECO:0007669"/>
    <property type="project" value="TreeGrafter"/>
</dbReference>
<evidence type="ECO:0000313" key="6">
    <source>
        <dbReference type="EMBL" id="GHD20685.1"/>
    </source>
</evidence>
<dbReference type="Pfam" id="PF17920">
    <property type="entry name" value="TetR_C_16"/>
    <property type="match status" value="1"/>
</dbReference>
<dbReference type="GO" id="GO:0003700">
    <property type="term" value="F:DNA-binding transcription factor activity"/>
    <property type="evidence" value="ECO:0007669"/>
    <property type="project" value="TreeGrafter"/>
</dbReference>
<dbReference type="Proteomes" id="UP000654947">
    <property type="component" value="Unassembled WGS sequence"/>
</dbReference>
<dbReference type="PANTHER" id="PTHR30055:SF234">
    <property type="entry name" value="HTH-TYPE TRANSCRIPTIONAL REGULATOR BETI"/>
    <property type="match status" value="1"/>
</dbReference>
<evidence type="ECO:0000259" key="5">
    <source>
        <dbReference type="PROSITE" id="PS50977"/>
    </source>
</evidence>
<feature type="domain" description="HTH tetR-type" evidence="5">
    <location>
        <begin position="4"/>
        <end position="64"/>
    </location>
</feature>
<dbReference type="InterPro" id="IPR041678">
    <property type="entry name" value="TetR_C_16"/>
</dbReference>
<organism evidence="6 7">
    <name type="scientific">Nocardiopsis kunsanensis</name>
    <dbReference type="NCBI Taxonomy" id="141693"/>
    <lineage>
        <taxon>Bacteria</taxon>
        <taxon>Bacillati</taxon>
        <taxon>Actinomycetota</taxon>
        <taxon>Actinomycetes</taxon>
        <taxon>Streptosporangiales</taxon>
        <taxon>Nocardiopsidaceae</taxon>
        <taxon>Nocardiopsis</taxon>
    </lineage>
</organism>
<dbReference type="InterPro" id="IPR001647">
    <property type="entry name" value="HTH_TetR"/>
</dbReference>
<sequence>MSASDSRGTILSTARELFSEHGYTAVTIRDIAAAAGVSPSLVMKHYRSKAELFNELGPNDIPLAELDLPRSELGRALVQKVLNRREHGLSDPLLVAVSHARESPEPERTRAEFRERLLYRFGELIGDTTPDRRHASAVASQILGLAEGVRVLGLFPAEEISREELLDLYGPLVQQQIDACTETQGPGPDS</sequence>
<dbReference type="InterPro" id="IPR050109">
    <property type="entry name" value="HTH-type_TetR-like_transc_reg"/>
</dbReference>
<dbReference type="AlphaFoldDB" id="A0A918XAZ5"/>
<dbReference type="InterPro" id="IPR036271">
    <property type="entry name" value="Tet_transcr_reg_TetR-rel_C_sf"/>
</dbReference>
<dbReference type="EMBL" id="BMXL01000004">
    <property type="protein sequence ID" value="GHD20685.1"/>
    <property type="molecule type" value="Genomic_DNA"/>
</dbReference>
<evidence type="ECO:0000313" key="7">
    <source>
        <dbReference type="Proteomes" id="UP000654947"/>
    </source>
</evidence>
<keyword evidence="2 4" id="KW-0238">DNA-binding</keyword>
<name>A0A918XAZ5_9ACTN</name>
<feature type="DNA-binding region" description="H-T-H motif" evidence="4">
    <location>
        <begin position="27"/>
        <end position="46"/>
    </location>
</feature>
<reference evidence="6 7" key="1">
    <citation type="journal article" date="2014" name="Int. J. Syst. Evol. Microbiol.">
        <title>Complete genome sequence of Corynebacterium casei LMG S-19264T (=DSM 44701T), isolated from a smear-ripened cheese.</title>
        <authorList>
            <consortium name="US DOE Joint Genome Institute (JGI-PGF)"/>
            <person name="Walter F."/>
            <person name="Albersmeier A."/>
            <person name="Kalinowski J."/>
            <person name="Ruckert C."/>
        </authorList>
    </citation>
    <scope>NUCLEOTIDE SEQUENCE [LARGE SCALE GENOMIC DNA]</scope>
    <source>
        <strain evidence="6 7">KCTC 19473</strain>
    </source>
</reference>
<evidence type="ECO:0000256" key="2">
    <source>
        <dbReference type="ARBA" id="ARBA00023125"/>
    </source>
</evidence>